<dbReference type="Gene3D" id="3.40.640.10">
    <property type="entry name" value="Type I PLP-dependent aspartate aminotransferase-like (Major domain)"/>
    <property type="match status" value="1"/>
</dbReference>
<sequence>MSTVSRRDLLAGSAGVAAATLATGSCAAPSSRPARPAASAADGPADWEALRRQFRLEPGWANLALFYLASQPKRVRDAVDFLGAQVDANPLVVPTGMRLPDGPTGWPRVRRALASYIGGRAEDIAMTASTSIGLGVFYNGVRTRPGQEFLLTGYDHRAQRTAAELAAGKHGARVRPCSWFADPATATAEGIAAAVGDAIRPHTRIVGITWVQSSTGLRMPVRAVAAAVRRANEGRAPADRCLLVVDAVHGLAAVDEDAARLGADAVIAGTHKWLFGPRGTGFVWVSPEVLDQLHPTFVSFITGGGAAPLSPGGFLAFEHAFALPVAVEMHRQLGRTRVAARIAELSTRAKRGLIRIPGVTVHTPMAPELSAGITCFSMAGRTHEQIVGHAATRRVRLSASVHTRLGTAVINTPAEVDTAVGSVADLAR</sequence>
<dbReference type="EMBL" id="CP029254">
    <property type="protein sequence ID" value="AWK12541.1"/>
    <property type="molecule type" value="Genomic_DNA"/>
</dbReference>
<evidence type="ECO:0000259" key="3">
    <source>
        <dbReference type="Pfam" id="PF00266"/>
    </source>
</evidence>
<comment type="cofactor">
    <cofactor evidence="1">
        <name>pyridoxal 5'-phosphate</name>
        <dbReference type="ChEBI" id="CHEBI:597326"/>
    </cofactor>
</comment>
<dbReference type="InterPro" id="IPR015424">
    <property type="entry name" value="PyrdxlP-dep_Trfase"/>
</dbReference>
<dbReference type="SUPFAM" id="SSF53383">
    <property type="entry name" value="PLP-dependent transferases"/>
    <property type="match status" value="1"/>
</dbReference>
<dbReference type="PROSITE" id="PS51318">
    <property type="entry name" value="TAT"/>
    <property type="match status" value="1"/>
</dbReference>
<organism evidence="4 5">
    <name type="scientific">Streptomyces spongiicola</name>
    <dbReference type="NCBI Taxonomy" id="1690221"/>
    <lineage>
        <taxon>Bacteria</taxon>
        <taxon>Bacillati</taxon>
        <taxon>Actinomycetota</taxon>
        <taxon>Actinomycetes</taxon>
        <taxon>Kitasatosporales</taxon>
        <taxon>Streptomycetaceae</taxon>
        <taxon>Streptomyces</taxon>
    </lineage>
</organism>
<gene>
    <name evidence="4" type="ORF">DDQ41_30560</name>
</gene>
<dbReference type="InterPro" id="IPR006311">
    <property type="entry name" value="TAT_signal"/>
</dbReference>
<feature type="domain" description="Aminotransferase class V" evidence="3">
    <location>
        <begin position="109"/>
        <end position="388"/>
    </location>
</feature>
<protein>
    <submittedName>
        <fullName evidence="4">Isopenicillin epimerase</fullName>
    </submittedName>
</protein>
<dbReference type="Pfam" id="PF00266">
    <property type="entry name" value="Aminotran_5"/>
    <property type="match status" value="1"/>
</dbReference>
<dbReference type="Proteomes" id="UP000245051">
    <property type="component" value="Chromosome"/>
</dbReference>
<name>A0ABM6VF42_9ACTN</name>
<dbReference type="PANTHER" id="PTHR43586:SF8">
    <property type="entry name" value="CYSTEINE DESULFURASE 1, CHLOROPLASTIC"/>
    <property type="match status" value="1"/>
</dbReference>
<keyword evidence="2" id="KW-0663">Pyridoxal phosphate</keyword>
<evidence type="ECO:0000256" key="1">
    <source>
        <dbReference type="ARBA" id="ARBA00001933"/>
    </source>
</evidence>
<evidence type="ECO:0000256" key="2">
    <source>
        <dbReference type="ARBA" id="ARBA00022898"/>
    </source>
</evidence>
<dbReference type="RefSeq" id="WP_109297370.1">
    <property type="nucleotide sequence ID" value="NZ_CP029254.1"/>
</dbReference>
<dbReference type="InterPro" id="IPR015421">
    <property type="entry name" value="PyrdxlP-dep_Trfase_major"/>
</dbReference>
<evidence type="ECO:0000313" key="4">
    <source>
        <dbReference type="EMBL" id="AWK12541.1"/>
    </source>
</evidence>
<dbReference type="Gene3D" id="3.90.1150.10">
    <property type="entry name" value="Aspartate Aminotransferase, domain 1"/>
    <property type="match status" value="1"/>
</dbReference>
<reference evidence="4 5" key="1">
    <citation type="submission" date="2018-05" db="EMBL/GenBank/DDBJ databases">
        <title>Complete genome sequence of the Type Strain of Streptomyces spongiicola HNM0071, the producer of staurosporine.</title>
        <authorList>
            <person name="Zhou S."/>
            <person name="Huang X."/>
        </authorList>
    </citation>
    <scope>NUCLEOTIDE SEQUENCE [LARGE SCALE GENOMIC DNA]</scope>
    <source>
        <strain evidence="4 5">HNM0071</strain>
    </source>
</reference>
<evidence type="ECO:0000313" key="5">
    <source>
        <dbReference type="Proteomes" id="UP000245051"/>
    </source>
</evidence>
<proteinExistence type="predicted"/>
<dbReference type="InterPro" id="IPR015422">
    <property type="entry name" value="PyrdxlP-dep_Trfase_small"/>
</dbReference>
<dbReference type="PROSITE" id="PS51257">
    <property type="entry name" value="PROKAR_LIPOPROTEIN"/>
    <property type="match status" value="1"/>
</dbReference>
<dbReference type="InterPro" id="IPR000192">
    <property type="entry name" value="Aminotrans_V_dom"/>
</dbReference>
<keyword evidence="5" id="KW-1185">Reference proteome</keyword>
<dbReference type="PANTHER" id="PTHR43586">
    <property type="entry name" value="CYSTEINE DESULFURASE"/>
    <property type="match status" value="1"/>
</dbReference>
<accession>A0ABM6VF42</accession>